<accession>A0AAV8Y663</accession>
<evidence type="ECO:0000256" key="7">
    <source>
        <dbReference type="ARBA" id="ARBA00035436"/>
    </source>
</evidence>
<dbReference type="EMBL" id="JAPWTK010000187">
    <property type="protein sequence ID" value="KAJ8946405.1"/>
    <property type="molecule type" value="Genomic_DNA"/>
</dbReference>
<proteinExistence type="inferred from homology"/>
<evidence type="ECO:0000256" key="3">
    <source>
        <dbReference type="ARBA" id="ARBA00022980"/>
    </source>
</evidence>
<dbReference type="InterPro" id="IPR038584">
    <property type="entry name" value="Ribosomal_bL33_sf"/>
</dbReference>
<dbReference type="InterPro" id="IPR011332">
    <property type="entry name" value="Ribosomal_zn-bd"/>
</dbReference>
<evidence type="ECO:0000256" key="5">
    <source>
        <dbReference type="ARBA" id="ARBA00023274"/>
    </source>
</evidence>
<comment type="caution">
    <text evidence="8">The sequence shown here is derived from an EMBL/GenBank/DDBJ whole genome shotgun (WGS) entry which is preliminary data.</text>
</comment>
<evidence type="ECO:0000256" key="4">
    <source>
        <dbReference type="ARBA" id="ARBA00023128"/>
    </source>
</evidence>
<dbReference type="Proteomes" id="UP001162162">
    <property type="component" value="Unassembled WGS sequence"/>
</dbReference>
<dbReference type="GO" id="GO:0005840">
    <property type="term" value="C:ribosome"/>
    <property type="evidence" value="ECO:0007669"/>
    <property type="project" value="UniProtKB-KW"/>
</dbReference>
<keyword evidence="3" id="KW-0689">Ribosomal protein</keyword>
<dbReference type="SUPFAM" id="SSF57829">
    <property type="entry name" value="Zn-binding ribosomal proteins"/>
    <property type="match status" value="1"/>
</dbReference>
<evidence type="ECO:0000313" key="9">
    <source>
        <dbReference type="Proteomes" id="UP001162162"/>
    </source>
</evidence>
<dbReference type="PANTHER" id="PTHR47037">
    <property type="entry name" value="39S RIBOSOMAL PROTEIN L33, MITOCHONDRIAL"/>
    <property type="match status" value="1"/>
</dbReference>
<organism evidence="8 9">
    <name type="scientific">Aromia moschata</name>
    <dbReference type="NCBI Taxonomy" id="1265417"/>
    <lineage>
        <taxon>Eukaryota</taxon>
        <taxon>Metazoa</taxon>
        <taxon>Ecdysozoa</taxon>
        <taxon>Arthropoda</taxon>
        <taxon>Hexapoda</taxon>
        <taxon>Insecta</taxon>
        <taxon>Pterygota</taxon>
        <taxon>Neoptera</taxon>
        <taxon>Endopterygota</taxon>
        <taxon>Coleoptera</taxon>
        <taxon>Polyphaga</taxon>
        <taxon>Cucujiformia</taxon>
        <taxon>Chrysomeloidea</taxon>
        <taxon>Cerambycidae</taxon>
        <taxon>Cerambycinae</taxon>
        <taxon>Callichromatini</taxon>
        <taxon>Aromia</taxon>
    </lineage>
</organism>
<dbReference type="GO" id="GO:0006412">
    <property type="term" value="P:translation"/>
    <property type="evidence" value="ECO:0007669"/>
    <property type="project" value="InterPro"/>
</dbReference>
<protein>
    <recommendedName>
        <fullName evidence="6">Large ribosomal subunit protein bL33m</fullName>
    </recommendedName>
    <alternativeName>
        <fullName evidence="7">39S ribosomal protein L33, mitochondrial</fullName>
    </alternativeName>
</protein>
<keyword evidence="4" id="KW-0496">Mitochondrion</keyword>
<name>A0AAV8Y663_9CUCU</name>
<keyword evidence="5" id="KW-0687">Ribonucleoprotein</keyword>
<dbReference type="Gene3D" id="2.20.28.120">
    <property type="entry name" value="Ribosomal protein L33"/>
    <property type="match status" value="1"/>
</dbReference>
<gene>
    <name evidence="8" type="ORF">NQ318_011814</name>
</gene>
<dbReference type="InterPro" id="IPR052008">
    <property type="entry name" value="Mitoribosomal_protein_bL33"/>
</dbReference>
<sequence length="71" mass="8517">MLLTSTLLKKVKSKMVMVKMESVVSGHTFNKIRERIADKLEVIRFDPLIQKECLYKEKKRVRIYESKIYRV</sequence>
<dbReference type="GO" id="GO:1990904">
    <property type="term" value="C:ribonucleoprotein complex"/>
    <property type="evidence" value="ECO:0007669"/>
    <property type="project" value="UniProtKB-KW"/>
</dbReference>
<evidence type="ECO:0000256" key="2">
    <source>
        <dbReference type="ARBA" id="ARBA00007596"/>
    </source>
</evidence>
<dbReference type="GO" id="GO:0005739">
    <property type="term" value="C:mitochondrion"/>
    <property type="evidence" value="ECO:0007669"/>
    <property type="project" value="UniProtKB-SubCell"/>
</dbReference>
<evidence type="ECO:0000256" key="6">
    <source>
        <dbReference type="ARBA" id="ARBA00035275"/>
    </source>
</evidence>
<comment type="similarity">
    <text evidence="2">Belongs to the bacterial ribosomal protein bL33 family.</text>
</comment>
<evidence type="ECO:0000256" key="1">
    <source>
        <dbReference type="ARBA" id="ARBA00004173"/>
    </source>
</evidence>
<dbReference type="AlphaFoldDB" id="A0AAV8Y663"/>
<reference evidence="8" key="1">
    <citation type="journal article" date="2023" name="Insect Mol. Biol.">
        <title>Genome sequencing provides insights into the evolution of gene families encoding plant cell wall-degrading enzymes in longhorned beetles.</title>
        <authorList>
            <person name="Shin N.R."/>
            <person name="Okamura Y."/>
            <person name="Kirsch R."/>
            <person name="Pauchet Y."/>
        </authorList>
    </citation>
    <scope>NUCLEOTIDE SEQUENCE</scope>
    <source>
        <strain evidence="8">AMC_N1</strain>
    </source>
</reference>
<dbReference type="PANTHER" id="PTHR47037:SF1">
    <property type="entry name" value="LARGE RIBOSOMAL SUBUNIT PROTEIN BL33M"/>
    <property type="match status" value="1"/>
</dbReference>
<keyword evidence="9" id="KW-1185">Reference proteome</keyword>
<evidence type="ECO:0000313" key="8">
    <source>
        <dbReference type="EMBL" id="KAJ8946405.1"/>
    </source>
</evidence>
<comment type="subcellular location">
    <subcellularLocation>
        <location evidence="1">Mitochondrion</location>
    </subcellularLocation>
</comment>